<evidence type="ECO:0000256" key="10">
    <source>
        <dbReference type="SAM" id="MobiDB-lite"/>
    </source>
</evidence>
<dbReference type="Gene3D" id="3.40.1550.10">
    <property type="entry name" value="CheC-like"/>
    <property type="match status" value="1"/>
</dbReference>
<dbReference type="Pfam" id="PF02154">
    <property type="entry name" value="FliM"/>
    <property type="match status" value="1"/>
</dbReference>
<evidence type="ECO:0000256" key="6">
    <source>
        <dbReference type="ARBA" id="ARBA00022500"/>
    </source>
</evidence>
<dbReference type="EMBL" id="METM01000028">
    <property type="protein sequence ID" value="OGB89221.1"/>
    <property type="molecule type" value="Genomic_DNA"/>
</dbReference>
<comment type="similarity">
    <text evidence="3">Belongs to the FliM family.</text>
</comment>
<evidence type="ECO:0000256" key="2">
    <source>
        <dbReference type="ARBA" id="ARBA00004202"/>
    </source>
</evidence>
<name>A0A1F4PZW9_UNCSA</name>
<keyword evidence="5" id="KW-1003">Cell membrane</keyword>
<dbReference type="InterPro" id="IPR001689">
    <property type="entry name" value="Flag_FliM"/>
</dbReference>
<comment type="caution">
    <text evidence="12">The sequence shown here is derived from an EMBL/GenBank/DDBJ whole genome shotgun (WGS) entry which is preliminary data.</text>
</comment>
<keyword evidence="8" id="KW-0472">Membrane</keyword>
<evidence type="ECO:0000256" key="5">
    <source>
        <dbReference type="ARBA" id="ARBA00022475"/>
    </source>
</evidence>
<evidence type="ECO:0000256" key="4">
    <source>
        <dbReference type="ARBA" id="ARBA00021898"/>
    </source>
</evidence>
<sequence>MAERLKPEIASQKRGIKLPPAIGDWTTYRPPQILVKKVKSGLYGFDRLSKDELNDALLVHYKFISGLLRRLKIDLGLAVEFLSCQVEQTTYLNFLRTLSGAQAQGKLSITGLHETIQVFFDLNIANSIINHALGSHDLEQLNRALTDAETAAFSTALAEYLPLFADAFNAIFPDPSFSFVGSPDATLDPSVTPTSTFVAFAADAAINDIPGRIVFGYPGNSLKNLLKAYNEKKKIRPLNFGRLPAAVLNKLLIPAAACLGRTSLLNSELHRLEVGDVVSLDTSINAPAKLELSGDLSFNVQPGLRGKKKAVRLTGFGEEITIIPPLPLEEEAPPPALSEELPAEAAAEIPAAEEPSFEEEFKAEELEDEFAEDFLEEEGEGKG</sequence>
<evidence type="ECO:0000256" key="3">
    <source>
        <dbReference type="ARBA" id="ARBA00011049"/>
    </source>
</evidence>
<dbReference type="Proteomes" id="UP000178724">
    <property type="component" value="Unassembled WGS sequence"/>
</dbReference>
<accession>A0A1F4PZW9</accession>
<dbReference type="Gene3D" id="2.30.330.10">
    <property type="entry name" value="SpoA-like"/>
    <property type="match status" value="1"/>
</dbReference>
<feature type="compositionally biased region" description="Acidic residues" evidence="10">
    <location>
        <begin position="365"/>
        <end position="383"/>
    </location>
</feature>
<evidence type="ECO:0000256" key="7">
    <source>
        <dbReference type="ARBA" id="ARBA00022779"/>
    </source>
</evidence>
<evidence type="ECO:0000256" key="8">
    <source>
        <dbReference type="ARBA" id="ARBA00023136"/>
    </source>
</evidence>
<feature type="domain" description="Flagellar motor switch protein FliN-like C-terminal" evidence="11">
    <location>
        <begin position="251"/>
        <end position="315"/>
    </location>
</feature>
<evidence type="ECO:0000313" key="12">
    <source>
        <dbReference type="EMBL" id="OGB89221.1"/>
    </source>
</evidence>
<dbReference type="InterPro" id="IPR001543">
    <property type="entry name" value="FliN-like_C"/>
</dbReference>
<dbReference type="SUPFAM" id="SSF101801">
    <property type="entry name" value="Surface presentation of antigens (SPOA)"/>
    <property type="match status" value="1"/>
</dbReference>
<proteinExistence type="inferred from homology"/>
<protein>
    <recommendedName>
        <fullName evidence="4">Flagellar motor switch protein FliM</fullName>
    </recommendedName>
</protein>
<evidence type="ECO:0000256" key="9">
    <source>
        <dbReference type="ARBA" id="ARBA00023143"/>
    </source>
</evidence>
<dbReference type="InterPro" id="IPR036429">
    <property type="entry name" value="SpoA-like_sf"/>
</dbReference>
<keyword evidence="6" id="KW-0145">Chemotaxis</keyword>
<reference evidence="12 13" key="1">
    <citation type="journal article" date="2016" name="Nat. Commun.">
        <title>Thousands of microbial genomes shed light on interconnected biogeochemical processes in an aquifer system.</title>
        <authorList>
            <person name="Anantharaman K."/>
            <person name="Brown C.T."/>
            <person name="Hug L.A."/>
            <person name="Sharon I."/>
            <person name="Castelle C.J."/>
            <person name="Probst A.J."/>
            <person name="Thomas B.C."/>
            <person name="Singh A."/>
            <person name="Wilkins M.J."/>
            <person name="Karaoz U."/>
            <person name="Brodie E.L."/>
            <person name="Williams K.H."/>
            <person name="Hubbard S.S."/>
            <person name="Banfield J.F."/>
        </authorList>
    </citation>
    <scope>NUCLEOTIDE SEQUENCE [LARGE SCALE GENOMIC DNA]</scope>
</reference>
<keyword evidence="9" id="KW-0975">Bacterial flagellum</keyword>
<dbReference type="AlphaFoldDB" id="A0A1F4PZW9"/>
<evidence type="ECO:0000259" key="11">
    <source>
        <dbReference type="Pfam" id="PF01052"/>
    </source>
</evidence>
<dbReference type="Pfam" id="PF01052">
    <property type="entry name" value="FliMN_C"/>
    <property type="match status" value="1"/>
</dbReference>
<evidence type="ECO:0000313" key="13">
    <source>
        <dbReference type="Proteomes" id="UP000178724"/>
    </source>
</evidence>
<dbReference type="GO" id="GO:0005886">
    <property type="term" value="C:plasma membrane"/>
    <property type="evidence" value="ECO:0007669"/>
    <property type="project" value="UniProtKB-SubCell"/>
</dbReference>
<organism evidence="12 13">
    <name type="scientific">candidate division WOR-1 bacterium RIFCSPHIGHO2_01_FULL_53_15</name>
    <dbReference type="NCBI Taxonomy" id="1802564"/>
    <lineage>
        <taxon>Bacteria</taxon>
        <taxon>Bacillati</taxon>
        <taxon>Saganbacteria</taxon>
    </lineage>
</organism>
<feature type="region of interest" description="Disordered" evidence="10">
    <location>
        <begin position="327"/>
        <end position="383"/>
    </location>
</feature>
<dbReference type="GO" id="GO:0097588">
    <property type="term" value="P:archaeal or bacterial-type flagellum-dependent cell motility"/>
    <property type="evidence" value="ECO:0007669"/>
    <property type="project" value="UniProtKB-KW"/>
</dbReference>
<evidence type="ECO:0000256" key="1">
    <source>
        <dbReference type="ARBA" id="ARBA00004117"/>
    </source>
</evidence>
<dbReference type="GO" id="GO:0006935">
    <property type="term" value="P:chemotaxis"/>
    <property type="evidence" value="ECO:0007669"/>
    <property type="project" value="UniProtKB-KW"/>
</dbReference>
<comment type="subcellular location">
    <subcellularLocation>
        <location evidence="1">Bacterial flagellum basal body</location>
    </subcellularLocation>
    <subcellularLocation>
        <location evidence="2">Cell membrane</location>
        <topology evidence="2">Peripheral membrane protein</topology>
    </subcellularLocation>
</comment>
<keyword evidence="7" id="KW-0283">Flagellar rotation</keyword>
<gene>
    <name evidence="12" type="ORF">A2625_05005</name>
</gene>
<feature type="compositionally biased region" description="Low complexity" evidence="10">
    <location>
        <begin position="337"/>
        <end position="354"/>
    </location>
</feature>
<dbReference type="InterPro" id="IPR028976">
    <property type="entry name" value="CheC-like_sf"/>
</dbReference>